<keyword evidence="2" id="KW-1185">Reference proteome</keyword>
<reference evidence="1" key="2">
    <citation type="journal article" date="2022" name="Res Sq">
        <title>Comparative Genomics Reveals Insights into the Divergent Evolution of Astigmatic Mites and Household Pest Adaptations.</title>
        <authorList>
            <person name="Xiong Q."/>
            <person name="Wan A.T.-Y."/>
            <person name="Liu X.-Y."/>
            <person name="Fung C.S.-H."/>
            <person name="Xiao X."/>
            <person name="Malainual N."/>
            <person name="Hou J."/>
            <person name="Wang L."/>
            <person name="Wang M."/>
            <person name="Yang K."/>
            <person name="Cui Y."/>
            <person name="Leung E."/>
            <person name="Nong W."/>
            <person name="Shin S.-K."/>
            <person name="Au S."/>
            <person name="Jeong K.Y."/>
            <person name="Chew F.T."/>
            <person name="Hui J."/>
            <person name="Leung T.F."/>
            <person name="Tungtrongchitr A."/>
            <person name="Zhong N."/>
            <person name="Liu Z."/>
            <person name="Tsui S."/>
        </authorList>
    </citation>
    <scope>NUCLEOTIDE SEQUENCE</scope>
    <source>
        <strain evidence="1">Derf</strain>
        <tissue evidence="1">Whole organism</tissue>
    </source>
</reference>
<sequence>MISCNSAAMAPNEFHKRTAKSSTFSRLRDNSINACSRVSKLSRSPINCNIRSVSFDDCILPPVTIVGIIVNGVFKPEDAGVDPDDATPVVLLDVTTVETGTPPVPVF</sequence>
<evidence type="ECO:0000313" key="2">
    <source>
        <dbReference type="Proteomes" id="UP000790347"/>
    </source>
</evidence>
<protein>
    <submittedName>
        <fullName evidence="1">Uncharacterized protein</fullName>
    </submittedName>
</protein>
<reference evidence="1" key="1">
    <citation type="submission" date="2013-05" db="EMBL/GenBank/DDBJ databases">
        <authorList>
            <person name="Yim A.K.Y."/>
            <person name="Chan T.F."/>
            <person name="Ji K.M."/>
            <person name="Liu X.Y."/>
            <person name="Zhou J.W."/>
            <person name="Li R.Q."/>
            <person name="Yang K.Y."/>
            <person name="Li J."/>
            <person name="Li M."/>
            <person name="Law P.T.W."/>
            <person name="Wu Y.L."/>
            <person name="Cai Z.L."/>
            <person name="Qin H."/>
            <person name="Bao Y."/>
            <person name="Leung R.K.K."/>
            <person name="Ng P.K.S."/>
            <person name="Zou J."/>
            <person name="Zhong X.J."/>
            <person name="Ran P.X."/>
            <person name="Zhong N.S."/>
            <person name="Liu Z.G."/>
            <person name="Tsui S.K.W."/>
        </authorList>
    </citation>
    <scope>NUCLEOTIDE SEQUENCE</scope>
    <source>
        <strain evidence="1">Derf</strain>
        <tissue evidence="1">Whole organism</tissue>
    </source>
</reference>
<dbReference type="EMBL" id="ASGP02000005">
    <property type="protein sequence ID" value="KAH9505956.1"/>
    <property type="molecule type" value="Genomic_DNA"/>
</dbReference>
<name>A0A922HQU2_DERFA</name>
<organism evidence="1 2">
    <name type="scientific">Dermatophagoides farinae</name>
    <name type="common">American house dust mite</name>
    <dbReference type="NCBI Taxonomy" id="6954"/>
    <lineage>
        <taxon>Eukaryota</taxon>
        <taxon>Metazoa</taxon>
        <taxon>Ecdysozoa</taxon>
        <taxon>Arthropoda</taxon>
        <taxon>Chelicerata</taxon>
        <taxon>Arachnida</taxon>
        <taxon>Acari</taxon>
        <taxon>Acariformes</taxon>
        <taxon>Sarcoptiformes</taxon>
        <taxon>Astigmata</taxon>
        <taxon>Psoroptidia</taxon>
        <taxon>Analgoidea</taxon>
        <taxon>Pyroglyphidae</taxon>
        <taxon>Dermatophagoidinae</taxon>
        <taxon>Dermatophagoides</taxon>
    </lineage>
</organism>
<dbReference type="Proteomes" id="UP000790347">
    <property type="component" value="Unassembled WGS sequence"/>
</dbReference>
<dbReference type="AlphaFoldDB" id="A0A922HQU2"/>
<proteinExistence type="predicted"/>
<evidence type="ECO:0000313" key="1">
    <source>
        <dbReference type="EMBL" id="KAH9505956.1"/>
    </source>
</evidence>
<accession>A0A922HQU2</accession>
<gene>
    <name evidence="1" type="ORF">DERF_010719</name>
</gene>
<comment type="caution">
    <text evidence="1">The sequence shown here is derived from an EMBL/GenBank/DDBJ whole genome shotgun (WGS) entry which is preliminary data.</text>
</comment>